<evidence type="ECO:0000259" key="2">
    <source>
        <dbReference type="Pfam" id="PF20150"/>
    </source>
</evidence>
<accession>A0ABR4BYD7</accession>
<dbReference type="EMBL" id="JAZHXI010000016">
    <property type="protein sequence ID" value="KAL2062658.1"/>
    <property type="molecule type" value="Genomic_DNA"/>
</dbReference>
<dbReference type="Proteomes" id="UP001595075">
    <property type="component" value="Unassembled WGS sequence"/>
</dbReference>
<dbReference type="Pfam" id="PF20150">
    <property type="entry name" value="2EXR"/>
    <property type="match status" value="1"/>
</dbReference>
<comment type="caution">
    <text evidence="3">The sequence shown here is derived from an EMBL/GenBank/DDBJ whole genome shotgun (WGS) entry which is preliminary data.</text>
</comment>
<sequence>MADSSPSSTPPTCESLLVPSTSTPLASSLSYPKNLTTLPSQDTDDLNDELEVTRTAACNSLSRKQQTNELPTPPSASVHLETFTLFPKLPLELRWMIWQAEILDPEIIGVGCTWDILQHEMSGWKYRLTTCRFPSVRGSNREARAETQRFPEKLLITYPPNVQGDRIITMPACDIVLFHEDDSDSELGLWLMLEDLAEDCIPPPYMPRIALHYKWRALFFDDLESMEKKMQTLDLFGCKELIFVVGDERACPGLIVGLPPLTQQPEEILEVDDMKELRDYLEIEEGKAITWENLKLFEYLRFRDAMVISDWSEWPKIEISYRGVD</sequence>
<evidence type="ECO:0000313" key="4">
    <source>
        <dbReference type="Proteomes" id="UP001595075"/>
    </source>
</evidence>
<dbReference type="InterPro" id="IPR045518">
    <property type="entry name" value="2EXR"/>
</dbReference>
<feature type="region of interest" description="Disordered" evidence="1">
    <location>
        <begin position="1"/>
        <end position="44"/>
    </location>
</feature>
<feature type="compositionally biased region" description="Low complexity" evidence="1">
    <location>
        <begin position="1"/>
        <end position="30"/>
    </location>
</feature>
<reference evidence="3 4" key="1">
    <citation type="journal article" date="2024" name="Commun. Biol.">
        <title>Comparative genomic analysis of thermophilic fungi reveals convergent evolutionary adaptations and gene losses.</title>
        <authorList>
            <person name="Steindorff A.S."/>
            <person name="Aguilar-Pontes M.V."/>
            <person name="Robinson A.J."/>
            <person name="Andreopoulos B."/>
            <person name="LaButti K."/>
            <person name="Kuo A."/>
            <person name="Mondo S."/>
            <person name="Riley R."/>
            <person name="Otillar R."/>
            <person name="Haridas S."/>
            <person name="Lipzen A."/>
            <person name="Grimwood J."/>
            <person name="Schmutz J."/>
            <person name="Clum A."/>
            <person name="Reid I.D."/>
            <person name="Moisan M.C."/>
            <person name="Butler G."/>
            <person name="Nguyen T.T.M."/>
            <person name="Dewar K."/>
            <person name="Conant G."/>
            <person name="Drula E."/>
            <person name="Henrissat B."/>
            <person name="Hansel C."/>
            <person name="Singer S."/>
            <person name="Hutchinson M.I."/>
            <person name="de Vries R.P."/>
            <person name="Natvig D.O."/>
            <person name="Powell A.J."/>
            <person name="Tsang A."/>
            <person name="Grigoriev I.V."/>
        </authorList>
    </citation>
    <scope>NUCLEOTIDE SEQUENCE [LARGE SCALE GENOMIC DNA]</scope>
    <source>
        <strain evidence="3 4">CBS 494.80</strain>
    </source>
</reference>
<protein>
    <recommendedName>
        <fullName evidence="2">2EXR domain-containing protein</fullName>
    </recommendedName>
</protein>
<name>A0ABR4BYD7_9HELO</name>
<feature type="compositionally biased region" description="Polar residues" evidence="1">
    <location>
        <begin position="31"/>
        <end position="41"/>
    </location>
</feature>
<proteinExistence type="predicted"/>
<organism evidence="3 4">
    <name type="scientific">Oculimacula yallundae</name>
    <dbReference type="NCBI Taxonomy" id="86028"/>
    <lineage>
        <taxon>Eukaryota</taxon>
        <taxon>Fungi</taxon>
        <taxon>Dikarya</taxon>
        <taxon>Ascomycota</taxon>
        <taxon>Pezizomycotina</taxon>
        <taxon>Leotiomycetes</taxon>
        <taxon>Helotiales</taxon>
        <taxon>Ploettnerulaceae</taxon>
        <taxon>Oculimacula</taxon>
    </lineage>
</organism>
<evidence type="ECO:0000256" key="1">
    <source>
        <dbReference type="SAM" id="MobiDB-lite"/>
    </source>
</evidence>
<keyword evidence="4" id="KW-1185">Reference proteome</keyword>
<gene>
    <name evidence="3" type="ORF">VTL71DRAFT_5730</name>
</gene>
<evidence type="ECO:0000313" key="3">
    <source>
        <dbReference type="EMBL" id="KAL2062658.1"/>
    </source>
</evidence>
<feature type="domain" description="2EXR" evidence="2">
    <location>
        <begin position="83"/>
        <end position="174"/>
    </location>
</feature>